<protein>
    <recommendedName>
        <fullName evidence="8">Cobyrinate a,c-diamide synthase</fullName>
        <ecNumber evidence="8">6.3.5.11</ecNumber>
    </recommendedName>
    <alternativeName>
        <fullName evidence="8">Cobyrinic acid a,c-diamide synthetase</fullName>
    </alternativeName>
    <alternativeName>
        <fullName evidence="8">Ni-sirohydrochlorin a,c-diamide synthase</fullName>
        <ecNumber evidence="8">6.3.5.12</ecNumber>
    </alternativeName>
    <alternativeName>
        <fullName evidence="8">Ni-sirohydrochlorin a,c-diamide synthetase</fullName>
    </alternativeName>
</protein>
<dbReference type="NCBIfam" id="TIGR00379">
    <property type="entry name" value="cobB"/>
    <property type="match status" value="1"/>
</dbReference>
<evidence type="ECO:0000256" key="5">
    <source>
        <dbReference type="ARBA" id="ARBA00022840"/>
    </source>
</evidence>
<dbReference type="PANTHER" id="PTHR43873">
    <property type="entry name" value="COBYRINATE A,C-DIAMIDE SYNTHASE"/>
    <property type="match status" value="1"/>
</dbReference>
<dbReference type="EnsemblBacteria" id="AAM03560">
    <property type="protein sequence ID" value="AAM03560"/>
    <property type="gene ID" value="MA_0106"/>
</dbReference>
<keyword evidence="4 8" id="KW-0547">Nucleotide-binding</keyword>
<dbReference type="STRING" id="188937.MA_0106"/>
<dbReference type="InterPro" id="IPR004484">
    <property type="entry name" value="CbiA/CobB_synth"/>
</dbReference>
<dbReference type="InterPro" id="IPR029062">
    <property type="entry name" value="Class_I_gatase-like"/>
</dbReference>
<keyword evidence="7 8" id="KW-0315">Glutamine amidotransferase</keyword>
<proteinExistence type="inferred from homology"/>
<comment type="miscellaneous">
    <text evidence="8">The a and c carboxylates of cobyrinate and Ni-sirohydrochlorin are activated for nucleophilic attack via formation of a phosphorylated intermediate by ATP. CbiA catalyzes first the amidation of the c-carboxylate, and then that of the a-carboxylate.</text>
</comment>
<dbReference type="HOGENOM" id="CLU_022752_2_0_2"/>
<sequence length="458" mass="50623">MLCSFTAELIYINLSNKYQMTKGILIAGTHSGVGKTTVSMGIMAALKHRQLKVQPYKVGPDYIDPSHHTAICGRSSRNLDTYMMGTEGVRQTVARTSADADIAVVEGVMGLFDGIDSTEIASSAHVAKTLDIPVILVINVHGMSRSTAAILKGYSEFDPEVRIAGVILNQVGSPRHVELVVNSLPGNIPVVGTIPRRKDIEVPSRHLGLYMAHEKDYNTAEMAAFIEENVDLDAVLELAEPCSVPDFVETPHTGTDLRIGVAWDPAFCFYYRDMFDAFRDHGAEVVFFSPMEGELPDVDGIYFGGGYPELYAEVLENSETTRKLKGLAADGLPIYAECGGLLYLCGTYEVDDRTYKLADVVPANTRMTNRLKALGYTEARPLDRNLSSRNIRGHEFHYSLTECDRDARFAYEMIRGKGIQNGFDGLLEHNTLAGYMHSHPASFPVDKFVGKCREYKKR</sequence>
<feature type="active site" description="Nucleophile" evidence="8">
    <location>
        <position position="338"/>
    </location>
</feature>
<name>Q8TUG1_METAC</name>
<dbReference type="Gene3D" id="3.40.50.300">
    <property type="entry name" value="P-loop containing nucleotide triphosphate hydrolases"/>
    <property type="match status" value="2"/>
</dbReference>
<dbReference type="Pfam" id="PF07685">
    <property type="entry name" value="GATase_3"/>
    <property type="match status" value="1"/>
</dbReference>
<evidence type="ECO:0000259" key="10">
    <source>
        <dbReference type="Pfam" id="PF07685"/>
    </source>
</evidence>
<dbReference type="PROSITE" id="PS51274">
    <property type="entry name" value="GATASE_COBBQ"/>
    <property type="match status" value="1"/>
</dbReference>
<dbReference type="InterPro" id="IPR011698">
    <property type="entry name" value="GATase_3"/>
</dbReference>
<evidence type="ECO:0000256" key="6">
    <source>
        <dbReference type="ARBA" id="ARBA00022842"/>
    </source>
</evidence>
<keyword evidence="12" id="KW-1185">Reference proteome</keyword>
<keyword evidence="2 8" id="KW-0169">Cobalamin biosynthesis</keyword>
<organism evidence="11 12">
    <name type="scientific">Methanosarcina acetivorans (strain ATCC 35395 / DSM 2834 / JCM 12185 / C2A)</name>
    <dbReference type="NCBI Taxonomy" id="188937"/>
    <lineage>
        <taxon>Archaea</taxon>
        <taxon>Methanobacteriati</taxon>
        <taxon>Methanobacteriota</taxon>
        <taxon>Stenosarchaea group</taxon>
        <taxon>Methanomicrobia</taxon>
        <taxon>Methanosarcinales</taxon>
        <taxon>Methanosarcinaceae</taxon>
        <taxon>Methanosarcina</taxon>
    </lineage>
</organism>
<evidence type="ECO:0000256" key="2">
    <source>
        <dbReference type="ARBA" id="ARBA00022573"/>
    </source>
</evidence>
<dbReference type="GO" id="GO:0015948">
    <property type="term" value="P:methanogenesis"/>
    <property type="evidence" value="ECO:0007669"/>
    <property type="project" value="UniProtKB-KW"/>
</dbReference>
<keyword evidence="8" id="KW-0484">Methanogenesis</keyword>
<dbReference type="PANTHER" id="PTHR43873:SF1">
    <property type="entry name" value="COBYRINATE A,C-DIAMIDE SYNTHASE"/>
    <property type="match status" value="1"/>
</dbReference>
<evidence type="ECO:0000313" key="11">
    <source>
        <dbReference type="EMBL" id="AAM03560.1"/>
    </source>
</evidence>
<dbReference type="InterPro" id="IPR002586">
    <property type="entry name" value="CobQ/CobB/MinD/ParA_Nub-bd_dom"/>
</dbReference>
<dbReference type="Proteomes" id="UP000002487">
    <property type="component" value="Chromosome"/>
</dbReference>
<dbReference type="InterPro" id="IPR027417">
    <property type="entry name" value="P-loop_NTPase"/>
</dbReference>
<evidence type="ECO:0000256" key="1">
    <source>
        <dbReference type="ARBA" id="ARBA00001946"/>
    </source>
</evidence>
<evidence type="ECO:0000259" key="9">
    <source>
        <dbReference type="Pfam" id="PF01656"/>
    </source>
</evidence>
<dbReference type="GO" id="GO:0005524">
    <property type="term" value="F:ATP binding"/>
    <property type="evidence" value="ECO:0007669"/>
    <property type="project" value="UniProtKB-UniRule"/>
</dbReference>
<gene>
    <name evidence="11" type="primary">cbiA1</name>
    <name evidence="8" type="synonym">cbiA</name>
    <name evidence="8" type="synonym">cfbB</name>
    <name evidence="11" type="ordered locus">MA_0106</name>
</gene>
<dbReference type="AlphaFoldDB" id="Q8TUG1"/>
<dbReference type="CDD" id="cd05388">
    <property type="entry name" value="CobB_N"/>
    <property type="match status" value="1"/>
</dbReference>
<comment type="similarity">
    <text evidence="8">Belongs to the CobB/CbiA family.</text>
</comment>
<dbReference type="InParanoid" id="Q8TUG1"/>
<feature type="domain" description="CobB/CobQ-like glutamine amidotransferase" evidence="10">
    <location>
        <begin position="258"/>
        <end position="440"/>
    </location>
</feature>
<evidence type="ECO:0000256" key="4">
    <source>
        <dbReference type="ARBA" id="ARBA00022741"/>
    </source>
</evidence>
<dbReference type="GO" id="GO:0042242">
    <property type="term" value="F:cobyrinic acid a,c-diamide synthase activity"/>
    <property type="evidence" value="ECO:0007669"/>
    <property type="project" value="UniProtKB-UniRule"/>
</dbReference>
<feature type="site" description="Increases nucleophilicity of active site Cys" evidence="8">
    <location>
        <position position="437"/>
    </location>
</feature>
<dbReference type="EC" id="6.3.5.12" evidence="8"/>
<evidence type="ECO:0000256" key="7">
    <source>
        <dbReference type="ARBA" id="ARBA00022962"/>
    </source>
</evidence>
<feature type="domain" description="CobQ/CobB/MinD/ParA nucleotide binding" evidence="9">
    <location>
        <begin position="24"/>
        <end position="207"/>
    </location>
</feature>
<dbReference type="KEGG" id="mac:MA_0106"/>
<comment type="pathway">
    <text evidence="8">Cofactor biosynthesis; adenosylcobalamin biosynthesis; cob(II)yrinate a,c-diamide from sirohydrochlorin (anaerobic route): step 10/10.</text>
</comment>
<dbReference type="EC" id="6.3.5.11" evidence="8"/>
<dbReference type="NCBIfam" id="NF002204">
    <property type="entry name" value="PRK01077.1"/>
    <property type="match status" value="1"/>
</dbReference>
<dbReference type="HAMAP" id="MF_00027">
    <property type="entry name" value="CobB_CbiA"/>
    <property type="match status" value="1"/>
</dbReference>
<keyword evidence="5 8" id="KW-0067">ATP-binding</keyword>
<reference evidence="11 12" key="1">
    <citation type="journal article" date="2002" name="Genome Res.">
        <title>The genome of Methanosarcina acetivorans reveals extensive metabolic and physiological diversity.</title>
        <authorList>
            <person name="Galagan J.E."/>
            <person name="Nusbaum C."/>
            <person name="Roy A."/>
            <person name="Endrizzi M.G."/>
            <person name="Macdonald P."/>
            <person name="FitzHugh W."/>
            <person name="Calvo S."/>
            <person name="Engels R."/>
            <person name="Smirnov S."/>
            <person name="Atnoor D."/>
            <person name="Brown A."/>
            <person name="Allen N."/>
            <person name="Naylor J."/>
            <person name="Stange-Thomann N."/>
            <person name="DeArellano K."/>
            <person name="Johnson R."/>
            <person name="Linton L."/>
            <person name="McEwan P."/>
            <person name="McKernan K."/>
            <person name="Talamas J."/>
            <person name="Tirrell A."/>
            <person name="Ye W."/>
            <person name="Zimmer A."/>
            <person name="Barber R.D."/>
            <person name="Cann I."/>
            <person name="Graham D.E."/>
            <person name="Grahame D.A."/>
            <person name="Guss A."/>
            <person name="Hedderich R."/>
            <person name="Ingram-Smith C."/>
            <person name="Kuettner C.H."/>
            <person name="Krzycki J.A."/>
            <person name="Leigh J.A."/>
            <person name="Li W."/>
            <person name="Liu J."/>
            <person name="Mukhopadhyay B."/>
            <person name="Reeve J.N."/>
            <person name="Smith K."/>
            <person name="Springer T.A."/>
            <person name="Umayam L.A."/>
            <person name="White O."/>
            <person name="White R.H."/>
            <person name="de Macario E.C."/>
            <person name="Ferry J.G."/>
            <person name="Jarrell K.F."/>
            <person name="Jing H."/>
            <person name="Macario A.J.L."/>
            <person name="Paulsen I."/>
            <person name="Pritchett M."/>
            <person name="Sowers K.R."/>
            <person name="Swanson R.V."/>
            <person name="Zinder S.H."/>
            <person name="Lander E."/>
            <person name="Metcalf W.W."/>
            <person name="Birren B."/>
        </authorList>
    </citation>
    <scope>NUCLEOTIDE SEQUENCE [LARGE SCALE GENOMIC DNA]</scope>
    <source>
        <strain evidence="12">ATCC 35395 / DSM 2834 / JCM 12185 / C2A</strain>
    </source>
</reference>
<dbReference type="Pfam" id="PF01656">
    <property type="entry name" value="CbiA"/>
    <property type="match status" value="1"/>
</dbReference>
<dbReference type="PhylomeDB" id="Q8TUG1"/>
<dbReference type="CDD" id="cd03130">
    <property type="entry name" value="GATase1_CobB"/>
    <property type="match status" value="1"/>
</dbReference>
<evidence type="ECO:0000256" key="8">
    <source>
        <dbReference type="HAMAP-Rule" id="MF_00027"/>
    </source>
</evidence>
<dbReference type="UniPathway" id="UPA00148">
    <property type="reaction ID" value="UER00231"/>
</dbReference>
<comment type="catalytic activity">
    <reaction evidence="8">
        <text>cob(II)yrinate + 2 L-glutamine + 2 ATP + 2 H2O = cob(II)yrinate a,c diamide + 2 L-glutamate + 2 ADP + 2 phosphate + 2 H(+)</text>
        <dbReference type="Rhea" id="RHEA:26289"/>
        <dbReference type="ChEBI" id="CHEBI:15377"/>
        <dbReference type="ChEBI" id="CHEBI:15378"/>
        <dbReference type="ChEBI" id="CHEBI:29985"/>
        <dbReference type="ChEBI" id="CHEBI:30616"/>
        <dbReference type="ChEBI" id="CHEBI:43474"/>
        <dbReference type="ChEBI" id="CHEBI:58359"/>
        <dbReference type="ChEBI" id="CHEBI:58537"/>
        <dbReference type="ChEBI" id="CHEBI:58894"/>
        <dbReference type="ChEBI" id="CHEBI:456216"/>
        <dbReference type="EC" id="6.3.5.11"/>
    </reaction>
</comment>
<accession>Q8TUG1</accession>
<keyword evidence="3 8" id="KW-0436">Ligase</keyword>
<dbReference type="GO" id="GO:0009236">
    <property type="term" value="P:cobalamin biosynthetic process"/>
    <property type="evidence" value="ECO:0007669"/>
    <property type="project" value="UniProtKB-UniRule"/>
</dbReference>
<comment type="cofactor">
    <cofactor evidence="1 8">
        <name>Mg(2+)</name>
        <dbReference type="ChEBI" id="CHEBI:18420"/>
    </cofactor>
</comment>
<comment type="function">
    <text evidence="8">Catalyzes the ATP-dependent amidation of the two carboxylate groups at positions a and c of cobyrinate, using either L-glutamine or ammonia as the nitrogen source. Involved in the biosynthesis of the unique nickel-containing tetrapyrrole coenzyme F430, the prosthetic group of methyl-coenzyme M reductase (MCR), which plays a key role in methanogenesis and anaerobic methane oxidation. Catalyzes the ATP-dependent amidation of the two carboxylate groups at positions a and c of Ni-sirohydrochlorin, using L-glutamine or ammonia as the nitrogen source.</text>
</comment>
<dbReference type="SUPFAM" id="SSF52540">
    <property type="entry name" value="P-loop containing nucleoside triphosphate hydrolases"/>
    <property type="match status" value="1"/>
</dbReference>
<dbReference type="SUPFAM" id="SSF52317">
    <property type="entry name" value="Class I glutamine amidotransferase-like"/>
    <property type="match status" value="1"/>
</dbReference>
<dbReference type="Gene3D" id="3.40.50.880">
    <property type="match status" value="1"/>
</dbReference>
<comment type="domain">
    <text evidence="8">Comprises of two domains. The C-terminal domain contains the binding site for glutamine and catalyzes the hydrolysis of this substrate to glutamate and ammonia. The N-terminal domain is anticipated to bind ATP, and cobyrinate or Ni-sirohydrochlorin, and catalyzes the ultimate synthesis of the diamide product. The ammonia produced via the glutaminase domain is probably translocated to the adjacent domain via a molecular tunnel, where it reacts with an activated intermediate.</text>
</comment>
<keyword evidence="6 8" id="KW-0460">Magnesium</keyword>
<dbReference type="EMBL" id="AE010299">
    <property type="protein sequence ID" value="AAM03560.1"/>
    <property type="molecule type" value="Genomic_DNA"/>
</dbReference>
<comment type="catalytic activity">
    <reaction evidence="8">
        <text>Ni-sirohydrochlorin + 2 L-glutamine + 2 ATP + 2 H2O = Ni-sirohydrochlorin a,c-diamide + 2 L-glutamate + 2 ADP + 2 phosphate + 2 H(+)</text>
        <dbReference type="Rhea" id="RHEA:52896"/>
        <dbReference type="ChEBI" id="CHEBI:15377"/>
        <dbReference type="ChEBI" id="CHEBI:15378"/>
        <dbReference type="ChEBI" id="CHEBI:29985"/>
        <dbReference type="ChEBI" id="CHEBI:30616"/>
        <dbReference type="ChEBI" id="CHEBI:43474"/>
        <dbReference type="ChEBI" id="CHEBI:58359"/>
        <dbReference type="ChEBI" id="CHEBI:136841"/>
        <dbReference type="ChEBI" id="CHEBI:136887"/>
        <dbReference type="ChEBI" id="CHEBI:456216"/>
        <dbReference type="EC" id="6.3.5.12"/>
    </reaction>
</comment>
<evidence type="ECO:0000256" key="3">
    <source>
        <dbReference type="ARBA" id="ARBA00022598"/>
    </source>
</evidence>
<evidence type="ECO:0000313" key="12">
    <source>
        <dbReference type="Proteomes" id="UP000002487"/>
    </source>
</evidence>